<dbReference type="Proteomes" id="UP001430848">
    <property type="component" value="Unassembled WGS sequence"/>
</dbReference>
<dbReference type="InterPro" id="IPR011990">
    <property type="entry name" value="TPR-like_helical_dom_sf"/>
</dbReference>
<dbReference type="PANTHER" id="PTHR10039">
    <property type="entry name" value="AMELOGENIN"/>
    <property type="match status" value="1"/>
</dbReference>
<keyword evidence="2" id="KW-1185">Reference proteome</keyword>
<evidence type="ECO:0000313" key="2">
    <source>
        <dbReference type="Proteomes" id="UP001430848"/>
    </source>
</evidence>
<organism evidence="1 2">
    <name type="scientific">Diaporthe eres</name>
    <name type="common">Phomopsis oblonga</name>
    <dbReference type="NCBI Taxonomy" id="83184"/>
    <lineage>
        <taxon>Eukaryota</taxon>
        <taxon>Fungi</taxon>
        <taxon>Dikarya</taxon>
        <taxon>Ascomycota</taxon>
        <taxon>Pezizomycotina</taxon>
        <taxon>Sordariomycetes</taxon>
        <taxon>Sordariomycetidae</taxon>
        <taxon>Diaporthales</taxon>
        <taxon>Diaporthaceae</taxon>
        <taxon>Diaporthe</taxon>
        <taxon>Diaporthe eres species complex</taxon>
    </lineage>
</organism>
<evidence type="ECO:0000313" key="1">
    <source>
        <dbReference type="EMBL" id="KAK7717936.1"/>
    </source>
</evidence>
<protein>
    <submittedName>
        <fullName evidence="1">Uncharacterized protein</fullName>
    </submittedName>
</protein>
<dbReference type="Gene3D" id="1.25.40.10">
    <property type="entry name" value="Tetratricopeptide repeat domain"/>
    <property type="match status" value="1"/>
</dbReference>
<comment type="caution">
    <text evidence="1">The sequence shown here is derived from an EMBL/GenBank/DDBJ whole genome shotgun (WGS) entry which is preliminary data.</text>
</comment>
<dbReference type="PANTHER" id="PTHR10039:SF14">
    <property type="entry name" value="NACHT DOMAIN-CONTAINING PROTEIN"/>
    <property type="match status" value="1"/>
</dbReference>
<reference evidence="1 2" key="1">
    <citation type="submission" date="2024-02" db="EMBL/GenBank/DDBJ databases">
        <title>De novo assembly and annotation of 12 fungi associated with fruit tree decline syndrome in Ontario, Canada.</title>
        <authorList>
            <person name="Sulman M."/>
            <person name="Ellouze W."/>
            <person name="Ilyukhin E."/>
        </authorList>
    </citation>
    <scope>NUCLEOTIDE SEQUENCE [LARGE SCALE GENOMIC DNA]</scope>
    <source>
        <strain evidence="1 2">M169</strain>
    </source>
</reference>
<dbReference type="EMBL" id="JAKNSF020000090">
    <property type="protein sequence ID" value="KAK7717936.1"/>
    <property type="molecule type" value="Genomic_DNA"/>
</dbReference>
<proteinExistence type="predicted"/>
<sequence>MKAIIEEKLNMRGLLQHAKAGSDREKAREDILDKLPKNVGGSYSLLKFGMDNVIRILSTRTAIKDLDEMLTQSINSREVAIDELQRSLTGKEINELNELLKWVLFSGTALTLDQLESVMYLSSGIESPLASLEYIITNKYSALLKIEGDYVYGQDNVKAYVKRKTHNSGSSMRPTISMSIKINDVDQEMCGHFFWDLAQQTIRHNFKFDFDTDSKNPNSRRNSIAVDEFEAHHTIVTWAFDYLQRKHADQTKVIGLFLVFWLPYHLDRLRQLEDDDKGTLMPGQRVEVGRNLYYLFKDEQVFERHRESFQTCYWTEEKMGQVKMWLMDSTTVRNVRKLDPKWLKEVQGAVNPVRGFLKELVKAVVKGLLRDRSWNAQNAYTWIKEFMKADSKGFSDTHDINDGDASSSSSSTGSSVEVDWEEVSKWCQDYLALPNSALDSLWYERLAEVASSQGSKAGTVLSLYGRAIGQGNPSWLCYRGMGETYFHLGNDSEAIAEVEVALGKAQQDGTTPKPEVQDLANLHLMLGEYAYRAQDAPKAAHHYQEARMSDDKDQVRRGQLGHLKAVMDLPNPGVKVESMQSLLTEEDGKGNMVHVLKMIARDGDHDNIMSKIFAASIGHRDLFRAIIRALETATANAELGEYRASQPLSDARFAEEESCGVLLYYRGIAAYKYKVSPEGTEPVGTAVKLWLECRDQLSGVGGSNASVVRQDATREMAKHYFHNMMDGEHRDDIGVLSELAGAGSKIIITDPSSYLAALYALRRDYVQSKLILGPGIRYALEILSDGVLENDRFGLYLIFRTLPQYGDLKNAAVAMSLWGQPDLVTEALHFEAHDIAEVSDPEEDRALDILTKLSRETVKAAGDQVPDASQQLRRLEVARLHIESRLSDTQTKIIARDVRALESDDKILEILYAEEGEGQEITVEQWKAALAEEWDIRD</sequence>
<accession>A0ABR1NWK2</accession>
<name>A0ABR1NWK2_DIAER</name>
<gene>
    <name evidence="1" type="ORF">SLS63_010586</name>
</gene>
<dbReference type="SUPFAM" id="SSF48452">
    <property type="entry name" value="TPR-like"/>
    <property type="match status" value="1"/>
</dbReference>